<dbReference type="SUPFAM" id="SSF52374">
    <property type="entry name" value="Nucleotidylyl transferase"/>
    <property type="match status" value="1"/>
</dbReference>
<dbReference type="AlphaFoldDB" id="A0A3M8CMS3"/>
<dbReference type="NCBIfam" id="TIGR00125">
    <property type="entry name" value="cyt_tran_rel"/>
    <property type="match status" value="1"/>
</dbReference>
<comment type="caution">
    <text evidence="12">The sequence shown here is derived from an EMBL/GenBank/DDBJ whole genome shotgun (WGS) entry which is preliminary data.</text>
</comment>
<keyword evidence="13" id="KW-1185">Reference proteome</keyword>
<dbReference type="UniPathway" id="UPA00253">
    <property type="reaction ID" value="UER00332"/>
</dbReference>
<dbReference type="EMBL" id="RHHR01000003">
    <property type="protein sequence ID" value="RNB76879.1"/>
    <property type="molecule type" value="Genomic_DNA"/>
</dbReference>
<reference evidence="12 13" key="1">
    <citation type="submission" date="2018-10" db="EMBL/GenBank/DDBJ databases">
        <title>Phylogenomics of Brevibacillus.</title>
        <authorList>
            <person name="Dunlap C."/>
        </authorList>
    </citation>
    <scope>NUCLEOTIDE SEQUENCE [LARGE SCALE GENOMIC DNA]</scope>
    <source>
        <strain evidence="12 13">JCM 12215</strain>
    </source>
</reference>
<dbReference type="PANTHER" id="PTHR39321">
    <property type="entry name" value="NICOTINATE-NUCLEOTIDE ADENYLYLTRANSFERASE-RELATED"/>
    <property type="match status" value="1"/>
</dbReference>
<accession>A0A3M8CMS3</accession>
<dbReference type="CDD" id="cd02165">
    <property type="entry name" value="NMNAT"/>
    <property type="match status" value="1"/>
</dbReference>
<dbReference type="EC" id="2.7.7.18" evidence="10"/>
<comment type="catalytic activity">
    <reaction evidence="9 10">
        <text>nicotinate beta-D-ribonucleotide + ATP + H(+) = deamido-NAD(+) + diphosphate</text>
        <dbReference type="Rhea" id="RHEA:22860"/>
        <dbReference type="ChEBI" id="CHEBI:15378"/>
        <dbReference type="ChEBI" id="CHEBI:30616"/>
        <dbReference type="ChEBI" id="CHEBI:33019"/>
        <dbReference type="ChEBI" id="CHEBI:57502"/>
        <dbReference type="ChEBI" id="CHEBI:58437"/>
        <dbReference type="EC" id="2.7.7.18"/>
    </reaction>
</comment>
<evidence type="ECO:0000256" key="10">
    <source>
        <dbReference type="HAMAP-Rule" id="MF_00244"/>
    </source>
</evidence>
<feature type="domain" description="Cytidyltransferase-like" evidence="11">
    <location>
        <begin position="10"/>
        <end position="168"/>
    </location>
</feature>
<keyword evidence="5 10" id="KW-0548">Nucleotidyltransferase</keyword>
<comment type="function">
    <text evidence="1 10">Catalyzes the reversible adenylation of nicotinate mononucleotide (NaMN) to nicotinic acid adenine dinucleotide (NaAD).</text>
</comment>
<protein>
    <recommendedName>
        <fullName evidence="10">Probable nicotinate-nucleotide adenylyltransferase</fullName>
        <ecNumber evidence="10">2.7.7.18</ecNumber>
    </recommendedName>
    <alternativeName>
        <fullName evidence="10">Deamido-NAD(+) diphosphorylase</fullName>
    </alternativeName>
    <alternativeName>
        <fullName evidence="10">Deamido-NAD(+) pyrophosphorylase</fullName>
    </alternativeName>
    <alternativeName>
        <fullName evidence="10">Nicotinate mononucleotide adenylyltransferase</fullName>
        <shortName evidence="10">NaMN adenylyltransferase</shortName>
    </alternativeName>
</protein>
<evidence type="ECO:0000256" key="8">
    <source>
        <dbReference type="ARBA" id="ARBA00023027"/>
    </source>
</evidence>
<name>A0A3M8CMS3_9BACL</name>
<dbReference type="Pfam" id="PF01467">
    <property type="entry name" value="CTP_transf_like"/>
    <property type="match status" value="1"/>
</dbReference>
<evidence type="ECO:0000256" key="5">
    <source>
        <dbReference type="ARBA" id="ARBA00022695"/>
    </source>
</evidence>
<evidence type="ECO:0000256" key="7">
    <source>
        <dbReference type="ARBA" id="ARBA00022840"/>
    </source>
</evidence>
<evidence type="ECO:0000259" key="11">
    <source>
        <dbReference type="Pfam" id="PF01467"/>
    </source>
</evidence>
<dbReference type="InterPro" id="IPR005248">
    <property type="entry name" value="NadD/NMNAT"/>
</dbReference>
<dbReference type="GO" id="GO:0004515">
    <property type="term" value="F:nicotinate-nucleotide adenylyltransferase activity"/>
    <property type="evidence" value="ECO:0007669"/>
    <property type="project" value="UniProtKB-UniRule"/>
</dbReference>
<gene>
    <name evidence="10" type="primary">nadD</name>
    <name evidence="12" type="ORF">EDM52_01400</name>
</gene>
<evidence type="ECO:0000256" key="9">
    <source>
        <dbReference type="ARBA" id="ARBA00048721"/>
    </source>
</evidence>
<dbReference type="HAMAP" id="MF_00244">
    <property type="entry name" value="NaMN_adenylyltr"/>
    <property type="match status" value="1"/>
</dbReference>
<evidence type="ECO:0000256" key="2">
    <source>
        <dbReference type="ARBA" id="ARBA00005019"/>
    </source>
</evidence>
<keyword evidence="4 10" id="KW-0808">Transferase</keyword>
<sequence length="194" mass="22270">MKGESKHIGLLGGTFDPIHCGHLLAAEQAREQAGLDEIWFLPTHIPPHKSREGLTPAHHRLTMVRLAVEDHPAFRVSDEELHREGPSYSYDTMVRLVKKHPDNRFSFIIGGDMVKTLPTWYRYEELVGLTDFIGLARPGFDLDLSDPEHVKFVNMPVWDISSTLIRQKVAEGKSLRYLVPDAVERYIKENRLYE</sequence>
<dbReference type="InterPro" id="IPR004821">
    <property type="entry name" value="Cyt_trans-like"/>
</dbReference>
<keyword evidence="6 10" id="KW-0547">Nucleotide-binding</keyword>
<dbReference type="NCBIfam" id="NF000840">
    <property type="entry name" value="PRK00071.1-3"/>
    <property type="match status" value="1"/>
</dbReference>
<keyword evidence="3 10" id="KW-0662">Pyridine nucleotide biosynthesis</keyword>
<dbReference type="PANTHER" id="PTHR39321:SF3">
    <property type="entry name" value="PHOSPHOPANTETHEINE ADENYLYLTRANSFERASE"/>
    <property type="match status" value="1"/>
</dbReference>
<dbReference type="RefSeq" id="WP_122907241.1">
    <property type="nucleotide sequence ID" value="NZ_CBCSBE010000011.1"/>
</dbReference>
<keyword evidence="8 10" id="KW-0520">NAD</keyword>
<dbReference type="GO" id="GO:0005524">
    <property type="term" value="F:ATP binding"/>
    <property type="evidence" value="ECO:0007669"/>
    <property type="project" value="UniProtKB-KW"/>
</dbReference>
<evidence type="ECO:0000256" key="1">
    <source>
        <dbReference type="ARBA" id="ARBA00002324"/>
    </source>
</evidence>
<dbReference type="Gene3D" id="3.40.50.620">
    <property type="entry name" value="HUPs"/>
    <property type="match status" value="1"/>
</dbReference>
<proteinExistence type="inferred from homology"/>
<comment type="pathway">
    <text evidence="2 10">Cofactor biosynthesis; NAD(+) biosynthesis; deamido-NAD(+) from nicotinate D-ribonucleotide: step 1/1.</text>
</comment>
<evidence type="ECO:0000313" key="13">
    <source>
        <dbReference type="Proteomes" id="UP000282028"/>
    </source>
</evidence>
<comment type="similarity">
    <text evidence="10">Belongs to the NadD family.</text>
</comment>
<dbReference type="NCBIfam" id="NF000841">
    <property type="entry name" value="PRK00071.1-4"/>
    <property type="match status" value="1"/>
</dbReference>
<evidence type="ECO:0000256" key="3">
    <source>
        <dbReference type="ARBA" id="ARBA00022642"/>
    </source>
</evidence>
<evidence type="ECO:0000256" key="6">
    <source>
        <dbReference type="ARBA" id="ARBA00022741"/>
    </source>
</evidence>
<dbReference type="GO" id="GO:0009435">
    <property type="term" value="P:NAD+ biosynthetic process"/>
    <property type="evidence" value="ECO:0007669"/>
    <property type="project" value="UniProtKB-UniRule"/>
</dbReference>
<evidence type="ECO:0000313" key="12">
    <source>
        <dbReference type="EMBL" id="RNB76879.1"/>
    </source>
</evidence>
<dbReference type="OrthoDB" id="5295945at2"/>
<dbReference type="NCBIfam" id="TIGR00482">
    <property type="entry name" value="nicotinate (nicotinamide) nucleotide adenylyltransferase"/>
    <property type="match status" value="1"/>
</dbReference>
<dbReference type="InterPro" id="IPR014729">
    <property type="entry name" value="Rossmann-like_a/b/a_fold"/>
</dbReference>
<evidence type="ECO:0000256" key="4">
    <source>
        <dbReference type="ARBA" id="ARBA00022679"/>
    </source>
</evidence>
<keyword evidence="7 10" id="KW-0067">ATP-binding</keyword>
<dbReference type="Proteomes" id="UP000282028">
    <property type="component" value="Unassembled WGS sequence"/>
</dbReference>
<organism evidence="12 13">
    <name type="scientific">Brevibacillus invocatus</name>
    <dbReference type="NCBI Taxonomy" id="173959"/>
    <lineage>
        <taxon>Bacteria</taxon>
        <taxon>Bacillati</taxon>
        <taxon>Bacillota</taxon>
        <taxon>Bacilli</taxon>
        <taxon>Bacillales</taxon>
        <taxon>Paenibacillaceae</taxon>
        <taxon>Brevibacillus</taxon>
    </lineage>
</organism>